<dbReference type="AlphaFoldDB" id="A0A1M7JDT5"/>
<evidence type="ECO:0000313" key="2">
    <source>
        <dbReference type="EMBL" id="SHM51189.1"/>
    </source>
</evidence>
<dbReference type="InterPro" id="IPR011048">
    <property type="entry name" value="Haem_d1_sf"/>
</dbReference>
<dbReference type="OrthoDB" id="9773938at2"/>
<feature type="signal peptide" evidence="1">
    <location>
        <begin position="1"/>
        <end position="25"/>
    </location>
</feature>
<sequence>MKRISKLLTLAILSGLFLNSCSSDDDIVDPVDPQPEEGAYADGFFVLNEGSSGGGSVSFINNDLQNIEPEIFQTVNEGEDVGLYTQSIFFNDEQAFIISNGSNLISVVDRYTFELIGKIENDLNIPMYGAVENGKAYVTNLASFDTDTDDFVAVINLETLEVEETIVMNATAEYILEEDGLLYVKNASYGTGNQISVINPTTSSIENTYETNTGLSDFDVQDGFIYALSTSKLEKIDIASGEIVNSIEFAEGNAGKMDIEDEIIYYTIGSSVYRIGVNDLEAAEDPILDYNVDSSYAVYGFEVEEGNIYTAEAHPSFTANGTIRVYTLNGDLSAEFDSGGIGPNGFYFND</sequence>
<dbReference type="Gene3D" id="2.130.10.10">
    <property type="entry name" value="YVTN repeat-like/Quinoprotein amine dehydrogenase"/>
    <property type="match status" value="1"/>
</dbReference>
<dbReference type="EMBL" id="LT670848">
    <property type="protein sequence ID" value="SHM51189.1"/>
    <property type="molecule type" value="Genomic_DNA"/>
</dbReference>
<evidence type="ECO:0008006" key="4">
    <source>
        <dbReference type="Google" id="ProtNLM"/>
    </source>
</evidence>
<feature type="chain" id="PRO_5012297116" description="40-residue YVTN family beta-propeller repeat-containing protein" evidence="1">
    <location>
        <begin position="26"/>
        <end position="350"/>
    </location>
</feature>
<gene>
    <name evidence="2" type="ORF">SAMN05878281_0923</name>
</gene>
<name>A0A1M7JDT5_9FLAO</name>
<accession>A0A1M7JDT5</accession>
<dbReference type="Pfam" id="PF16819">
    <property type="entry name" value="DUF5074"/>
    <property type="match status" value="1"/>
</dbReference>
<evidence type="ECO:0000256" key="1">
    <source>
        <dbReference type="SAM" id="SignalP"/>
    </source>
</evidence>
<dbReference type="STRING" id="143223.SAMN05878281_0923"/>
<dbReference type="RefSeq" id="WP_079734182.1">
    <property type="nucleotide sequence ID" value="NZ_LT670848.1"/>
</dbReference>
<dbReference type="InterPro" id="IPR031815">
    <property type="entry name" value="DUF5074"/>
</dbReference>
<keyword evidence="1" id="KW-0732">Signal</keyword>
<dbReference type="InterPro" id="IPR015943">
    <property type="entry name" value="WD40/YVTN_repeat-like_dom_sf"/>
</dbReference>
<organism evidence="2 3">
    <name type="scientific">Salegentibacter salegens</name>
    <dbReference type="NCBI Taxonomy" id="143223"/>
    <lineage>
        <taxon>Bacteria</taxon>
        <taxon>Pseudomonadati</taxon>
        <taxon>Bacteroidota</taxon>
        <taxon>Flavobacteriia</taxon>
        <taxon>Flavobacteriales</taxon>
        <taxon>Flavobacteriaceae</taxon>
        <taxon>Salegentibacter</taxon>
    </lineage>
</organism>
<dbReference type="InterPro" id="IPR051200">
    <property type="entry name" value="Host-pathogen_enzymatic-act"/>
</dbReference>
<dbReference type="PANTHER" id="PTHR47197">
    <property type="entry name" value="PROTEIN NIRF"/>
    <property type="match status" value="1"/>
</dbReference>
<dbReference type="PANTHER" id="PTHR47197:SF3">
    <property type="entry name" value="DIHYDRO-HEME D1 DEHYDROGENASE"/>
    <property type="match status" value="1"/>
</dbReference>
<dbReference type="Proteomes" id="UP000190235">
    <property type="component" value="Chromosome I"/>
</dbReference>
<keyword evidence="3" id="KW-1185">Reference proteome</keyword>
<dbReference type="SUPFAM" id="SSF51004">
    <property type="entry name" value="C-terminal (heme d1) domain of cytochrome cd1-nitrite reductase"/>
    <property type="match status" value="1"/>
</dbReference>
<reference evidence="3" key="1">
    <citation type="submission" date="2016-11" db="EMBL/GenBank/DDBJ databases">
        <authorList>
            <person name="Varghese N."/>
            <person name="Submissions S."/>
        </authorList>
    </citation>
    <scope>NUCLEOTIDE SEQUENCE [LARGE SCALE GENOMIC DNA]</scope>
    <source>
        <strain evidence="3">ACAM 48</strain>
    </source>
</reference>
<evidence type="ECO:0000313" key="3">
    <source>
        <dbReference type="Proteomes" id="UP000190235"/>
    </source>
</evidence>
<protein>
    <recommendedName>
        <fullName evidence="4">40-residue YVTN family beta-propeller repeat-containing protein</fullName>
    </recommendedName>
</protein>
<proteinExistence type="predicted"/>